<evidence type="ECO:0008006" key="4">
    <source>
        <dbReference type="Google" id="ProtNLM"/>
    </source>
</evidence>
<name>A0A397HP94_9GLOM</name>
<dbReference type="InterPro" id="IPR011990">
    <property type="entry name" value="TPR-like_helical_dom_sf"/>
</dbReference>
<sequence length="418" mass="47526">MESLSNVDLLNNIIKRKREMVIPGTPPEYQEIYTDCWKHNGNSRPDISLVVKNLSKIIISDDAGFENPQSRIHIQNEELKVHSNHPTVNKSAGFEVFINDLFEHFIDVFKKQFTESQPIMMKNYIKKREKNPVKVLFEMLSYPSHSWFTSMIGFFYMNGIGTVTDNQMAVEFCSIAANEIIHVSTNSPSLMKLYHTNKEIGTMILAEMYLEGTEVADCYIDGLGVEKNQEKAFELYLKSAEKGIPIGQNNVGWCYINGIGTPKNTAKGFVWNMKSALAGNINAIHDVGHCYSNGIYVDKDYQTGFRWCLKAAEKGVLDVQCYLGNCYERGLGIDVDQVKAFEWYKKAAKSIRKIVTTKILCDTKNATLCKMGDTKFPITLVLFITICKILYDHKVVNLSLNSSNIICKKKQIFTNLEY</sequence>
<dbReference type="EMBL" id="PQFF01000292">
    <property type="protein sequence ID" value="RHZ64842.1"/>
    <property type="molecule type" value="Genomic_DNA"/>
</dbReference>
<dbReference type="PANTHER" id="PTHR11102:SF160">
    <property type="entry name" value="ERAD-ASSOCIATED E3 UBIQUITIN-PROTEIN LIGASE COMPONENT HRD3"/>
    <property type="match status" value="1"/>
</dbReference>
<evidence type="ECO:0000313" key="2">
    <source>
        <dbReference type="EMBL" id="RHZ64842.1"/>
    </source>
</evidence>
<dbReference type="OrthoDB" id="2384430at2759"/>
<reference evidence="2 3" key="1">
    <citation type="submission" date="2018-08" db="EMBL/GenBank/DDBJ databases">
        <title>Genome and evolution of the arbuscular mycorrhizal fungus Diversispora epigaea (formerly Glomus versiforme) and its bacterial endosymbionts.</title>
        <authorList>
            <person name="Sun X."/>
            <person name="Fei Z."/>
            <person name="Harrison M."/>
        </authorList>
    </citation>
    <scope>NUCLEOTIDE SEQUENCE [LARGE SCALE GENOMIC DNA]</scope>
    <source>
        <strain evidence="2 3">IT104</strain>
    </source>
</reference>
<dbReference type="Proteomes" id="UP000266861">
    <property type="component" value="Unassembled WGS sequence"/>
</dbReference>
<dbReference type="InterPro" id="IPR050767">
    <property type="entry name" value="Sel1_AlgK"/>
</dbReference>
<comment type="caution">
    <text evidence="2">The sequence shown here is derived from an EMBL/GenBank/DDBJ whole genome shotgun (WGS) entry which is preliminary data.</text>
</comment>
<protein>
    <recommendedName>
        <fullName evidence="4">Serine-threonine/tyrosine-protein kinase catalytic domain-containing protein</fullName>
    </recommendedName>
</protein>
<dbReference type="InterPro" id="IPR006597">
    <property type="entry name" value="Sel1-like"/>
</dbReference>
<comment type="similarity">
    <text evidence="1">Belongs to the sel-1 family.</text>
</comment>
<dbReference type="STRING" id="1348612.A0A397HP94"/>
<dbReference type="AlphaFoldDB" id="A0A397HP94"/>
<organism evidence="2 3">
    <name type="scientific">Diversispora epigaea</name>
    <dbReference type="NCBI Taxonomy" id="1348612"/>
    <lineage>
        <taxon>Eukaryota</taxon>
        <taxon>Fungi</taxon>
        <taxon>Fungi incertae sedis</taxon>
        <taxon>Mucoromycota</taxon>
        <taxon>Glomeromycotina</taxon>
        <taxon>Glomeromycetes</taxon>
        <taxon>Diversisporales</taxon>
        <taxon>Diversisporaceae</taxon>
        <taxon>Diversispora</taxon>
    </lineage>
</organism>
<dbReference type="Pfam" id="PF08238">
    <property type="entry name" value="Sel1"/>
    <property type="match status" value="5"/>
</dbReference>
<proteinExistence type="inferred from homology"/>
<dbReference type="SMART" id="SM00671">
    <property type="entry name" value="SEL1"/>
    <property type="match status" value="4"/>
</dbReference>
<keyword evidence="3" id="KW-1185">Reference proteome</keyword>
<evidence type="ECO:0000313" key="3">
    <source>
        <dbReference type="Proteomes" id="UP000266861"/>
    </source>
</evidence>
<dbReference type="SUPFAM" id="SSF81901">
    <property type="entry name" value="HCP-like"/>
    <property type="match status" value="1"/>
</dbReference>
<dbReference type="PANTHER" id="PTHR11102">
    <property type="entry name" value="SEL-1-LIKE PROTEIN"/>
    <property type="match status" value="1"/>
</dbReference>
<gene>
    <name evidence="2" type="ORF">Glove_320g26</name>
</gene>
<evidence type="ECO:0000256" key="1">
    <source>
        <dbReference type="ARBA" id="ARBA00038101"/>
    </source>
</evidence>
<dbReference type="Gene3D" id="1.25.40.10">
    <property type="entry name" value="Tetratricopeptide repeat domain"/>
    <property type="match status" value="1"/>
</dbReference>
<accession>A0A397HP94</accession>